<keyword evidence="1" id="KW-0344">Guanine-nucleotide releasing factor</keyword>
<gene>
    <name evidence="5" type="ORF">QR680_012828</name>
</gene>
<dbReference type="PANTHER" id="PTHR12877:SF15">
    <property type="entry name" value="RHO GUANINE NUCLEOTIDE EXCHANGE FACTOR 17"/>
    <property type="match status" value="1"/>
</dbReference>
<dbReference type="InterPro" id="IPR001331">
    <property type="entry name" value="GDS_CDC24_CS"/>
</dbReference>
<feature type="compositionally biased region" description="Polar residues" evidence="3">
    <location>
        <begin position="251"/>
        <end position="261"/>
    </location>
</feature>
<dbReference type="PROSITE" id="PS50010">
    <property type="entry name" value="DH_2"/>
    <property type="match status" value="1"/>
</dbReference>
<dbReference type="GO" id="GO:0005737">
    <property type="term" value="C:cytoplasm"/>
    <property type="evidence" value="ECO:0007669"/>
    <property type="project" value="UniProtKB-ARBA"/>
</dbReference>
<feature type="region of interest" description="Disordered" evidence="3">
    <location>
        <begin position="338"/>
        <end position="378"/>
    </location>
</feature>
<dbReference type="InterPro" id="IPR000219">
    <property type="entry name" value="DH_dom"/>
</dbReference>
<dbReference type="GO" id="GO:0005085">
    <property type="term" value="F:guanyl-nucleotide exchange factor activity"/>
    <property type="evidence" value="ECO:0007669"/>
    <property type="project" value="UniProtKB-KW"/>
</dbReference>
<dbReference type="Gene3D" id="2.130.10.10">
    <property type="entry name" value="YVTN repeat-like/Quinoprotein amine dehydrogenase"/>
    <property type="match status" value="1"/>
</dbReference>
<feature type="compositionally biased region" description="Basic residues" evidence="3">
    <location>
        <begin position="200"/>
        <end position="212"/>
    </location>
</feature>
<dbReference type="Pfam" id="PF00621">
    <property type="entry name" value="RhoGEF"/>
    <property type="match status" value="1"/>
</dbReference>
<dbReference type="CDD" id="cd00160">
    <property type="entry name" value="RhoGEF"/>
    <property type="match status" value="1"/>
</dbReference>
<feature type="region of interest" description="Disordered" evidence="3">
    <location>
        <begin position="1"/>
        <end position="77"/>
    </location>
</feature>
<dbReference type="GO" id="GO:0035556">
    <property type="term" value="P:intracellular signal transduction"/>
    <property type="evidence" value="ECO:0007669"/>
    <property type="project" value="InterPro"/>
</dbReference>
<feature type="coiled-coil region" evidence="2">
    <location>
        <begin position="743"/>
        <end position="777"/>
    </location>
</feature>
<dbReference type="SUPFAM" id="SSF50998">
    <property type="entry name" value="Quinoprotein alcohol dehydrogenase-like"/>
    <property type="match status" value="1"/>
</dbReference>
<dbReference type="Gene3D" id="1.20.900.10">
    <property type="entry name" value="Dbl homology (DH) domain"/>
    <property type="match status" value="1"/>
</dbReference>
<feature type="compositionally biased region" description="Low complexity" evidence="3">
    <location>
        <begin position="1095"/>
        <end position="1112"/>
    </location>
</feature>
<dbReference type="InterPro" id="IPR035899">
    <property type="entry name" value="DBL_dom_sf"/>
</dbReference>
<protein>
    <recommendedName>
        <fullName evidence="4">DH domain-containing protein</fullName>
    </recommendedName>
</protein>
<reference evidence="5" key="1">
    <citation type="submission" date="2023-06" db="EMBL/GenBank/DDBJ databases">
        <title>Genomic analysis of the entomopathogenic nematode Steinernema hermaphroditum.</title>
        <authorList>
            <person name="Schwarz E.M."/>
            <person name="Heppert J.K."/>
            <person name="Baniya A."/>
            <person name="Schwartz H.T."/>
            <person name="Tan C.-H."/>
            <person name="Antoshechkin I."/>
            <person name="Sternberg P.W."/>
            <person name="Goodrich-Blair H."/>
            <person name="Dillman A.R."/>
        </authorList>
    </citation>
    <scope>NUCLEOTIDE SEQUENCE</scope>
    <source>
        <strain evidence="5">PS9179</strain>
        <tissue evidence="5">Whole animal</tissue>
    </source>
</reference>
<evidence type="ECO:0000313" key="6">
    <source>
        <dbReference type="Proteomes" id="UP001175271"/>
    </source>
</evidence>
<dbReference type="GO" id="GO:0030036">
    <property type="term" value="P:actin cytoskeleton organization"/>
    <property type="evidence" value="ECO:0007669"/>
    <property type="project" value="TreeGrafter"/>
</dbReference>
<evidence type="ECO:0000259" key="4">
    <source>
        <dbReference type="PROSITE" id="PS50010"/>
    </source>
</evidence>
<feature type="compositionally biased region" description="Polar residues" evidence="3">
    <location>
        <begin position="352"/>
        <end position="363"/>
    </location>
</feature>
<proteinExistence type="predicted"/>
<dbReference type="InterPro" id="IPR011047">
    <property type="entry name" value="Quinoprotein_ADH-like_sf"/>
</dbReference>
<feature type="region of interest" description="Disordered" evidence="3">
    <location>
        <begin position="157"/>
        <end position="261"/>
    </location>
</feature>
<feature type="compositionally biased region" description="Low complexity" evidence="3">
    <location>
        <begin position="366"/>
        <end position="375"/>
    </location>
</feature>
<dbReference type="Pfam" id="PF19056">
    <property type="entry name" value="WD40_2"/>
    <property type="match status" value="1"/>
</dbReference>
<keyword evidence="6" id="KW-1185">Reference proteome</keyword>
<feature type="region of interest" description="Disordered" evidence="3">
    <location>
        <begin position="1093"/>
        <end position="1115"/>
    </location>
</feature>
<name>A0AA39I5P9_9BILA</name>
<evidence type="ECO:0000256" key="1">
    <source>
        <dbReference type="ARBA" id="ARBA00022658"/>
    </source>
</evidence>
<feature type="compositionally biased region" description="Low complexity" evidence="3">
    <location>
        <begin position="161"/>
        <end position="171"/>
    </location>
</feature>
<dbReference type="SMART" id="SM00325">
    <property type="entry name" value="RhoGEF"/>
    <property type="match status" value="1"/>
</dbReference>
<feature type="compositionally biased region" description="Basic and acidic residues" evidence="3">
    <location>
        <begin position="233"/>
        <end position="243"/>
    </location>
</feature>
<dbReference type="FunFam" id="1.20.900.10:FF:000003">
    <property type="entry name" value="Rho guanine nucleotide exchange factor 10 like"/>
    <property type="match status" value="1"/>
</dbReference>
<dbReference type="PANTHER" id="PTHR12877">
    <property type="entry name" value="RHO GUANINE NUCLEOTIDE EXCHANGE FACTOR"/>
    <property type="match status" value="1"/>
</dbReference>
<dbReference type="SUPFAM" id="SSF48065">
    <property type="entry name" value="DBL homology domain (DH-domain)"/>
    <property type="match status" value="1"/>
</dbReference>
<organism evidence="5 6">
    <name type="scientific">Steinernema hermaphroditum</name>
    <dbReference type="NCBI Taxonomy" id="289476"/>
    <lineage>
        <taxon>Eukaryota</taxon>
        <taxon>Metazoa</taxon>
        <taxon>Ecdysozoa</taxon>
        <taxon>Nematoda</taxon>
        <taxon>Chromadorea</taxon>
        <taxon>Rhabditida</taxon>
        <taxon>Tylenchina</taxon>
        <taxon>Panagrolaimomorpha</taxon>
        <taxon>Strongyloidoidea</taxon>
        <taxon>Steinernematidae</taxon>
        <taxon>Steinernema</taxon>
    </lineage>
</organism>
<evidence type="ECO:0000256" key="2">
    <source>
        <dbReference type="SAM" id="Coils"/>
    </source>
</evidence>
<feature type="domain" description="DH" evidence="4">
    <location>
        <begin position="566"/>
        <end position="753"/>
    </location>
</feature>
<evidence type="ECO:0000256" key="3">
    <source>
        <dbReference type="SAM" id="MobiDB-lite"/>
    </source>
</evidence>
<feature type="region of interest" description="Disordered" evidence="3">
    <location>
        <begin position="443"/>
        <end position="473"/>
    </location>
</feature>
<dbReference type="InterPro" id="IPR039919">
    <property type="entry name" value="ARHGEF10/ARHGEF17"/>
</dbReference>
<accession>A0AA39I5P9</accession>
<comment type="caution">
    <text evidence="5">The sequence shown here is derived from an EMBL/GenBank/DDBJ whole genome shotgun (WGS) entry which is preliminary data.</text>
</comment>
<dbReference type="EMBL" id="JAUCMV010000002">
    <property type="protein sequence ID" value="KAK0417088.1"/>
    <property type="molecule type" value="Genomic_DNA"/>
</dbReference>
<sequence>MKEDADRAAAEAAMDVDTSIDAGDAQDGAQKSHTSQKKADAKGPNGEPAAEEEEKPFEEANKKDADLHGVPAFDGVDHDMQMNLVDDPEEQQKKKGDLYADPILFSQGQVADADGDEFFLLDEEMINELAKNGLRVSRQFLSFRRITSTTAFPFPKRLESRMSSSTTSSSRPRFTADDSDSSSDETAHTPRRSATVSPSARHRMPHHAHRRRSDVNLSGSGLGVDRRHRQRSTHRERQSVERHVYRHSALRKTSSEPSVERSQQLHVEAIRQLLDSFPIVRMMEQSSSAHDVWATPRQSLVPLANGADSSEEELMSTDIEELRDAAESIQSLQRVLKQSELPPTGSKGAEESTMSSSLISRDSTIGAESESEGGSVSMKGITTNLGGHPRGVMQFLPSVNLDTCTWSKRRRSSANDAALFHRKTSMPEGYHLASFHNQVFAIGGPQSEQSSPRTAISARPSTRRSTLRPTDESELDVLHPKGVDSIAGVSRFSKLLKSLKSSRQNSPEAQWFQHRHLDSSDTCVFRSPLLIPDAVAQHQLQQNLLQADMLLWKKRSRASLRRHQDVRNMAARELFETEKTFVEGLEHLVQKYMRPLKQPLECTLIDTQHVDRIFYRIPEILAHHQVLLAALSSRIECWQSDTPIGDVLLAHFTKRSMIETYEAFVDNFKYAKQAIVEARQKPAFEKYYMRCRRDHRNKLDLDSLLILPIQRVPRYELILKQIVKHTPVEHRDYEKLLRVQKEVHDLALSINRQREENEQMEQRLREIEAIVDGLEDVVTFLFSILKVVVQLVSTGRTFVRYDLVTINGSSGKKQRCLFMMSDQLIVTSVRRKASSGLATRLNKSQSLDYSVQSPDFLDRNRFKLLIKISMDDIDIGKETLSILQQTEKQLTNAKEDEKIISKMMDLAKLLKNENTTLTNLLEEIHTERKYKLKCLEDQMNSNPDLTTVHLQVTTFDGVETLTVEFPNADKRTIWENSFLESKNALKNFAHADQPQVQLKSVIAHRTRPGLIFSKAASTFGKTAEGAPNVWACSTDKFASQVAIVNVNGEPTVESCTGIGNSAIVAVCPVPAPSFRRRKSILAGKTRRCHSQMELDSCSSDSDVSDSDPSSPSTIQSTIWIGNEDGELYVFNYLDNVRLKAREKMNKLSLPVQDIAYVDESVFISIASTSHSQLLCFQRGRDMNWDLDNVQVVKTEIRSTIRKMVAVCGRLCVGADDNFLYLLNPNTHDIEKKCQLSSSPSEAVSCMSTHGSTIFVSTTNASTVRMIDVFSNNFEPILEFSVSHVINKTLSVREDIIRQHKMGCLRVSSLLCCRNMLWIGTSAGIILHTPIQFSKANWTPTFTVCQVGHAGPCRFLTTVNVSAAYSNVAMDVKKRRMSLNAAALQSMEQLYVISGGTGVDYMNPNMPKTNHETESVGVDDAVNHLLFWQLSPFATTTAVHCEELLEIADVLDFETELPPDVDICRVRDPFKKVHRAIGCFLSPPSVKEAIAPVEYEVLELEEGLKELYQQFRGVGVLIGSLPRVGIGFKRDDGSGCGTVI</sequence>
<dbReference type="InterPro" id="IPR015943">
    <property type="entry name" value="WD40/YVTN_repeat-like_dom_sf"/>
</dbReference>
<keyword evidence="2" id="KW-0175">Coiled coil</keyword>
<feature type="compositionally biased region" description="Basic and acidic residues" evidence="3">
    <location>
        <begin position="57"/>
        <end position="67"/>
    </location>
</feature>
<evidence type="ECO:0000313" key="5">
    <source>
        <dbReference type="EMBL" id="KAK0417088.1"/>
    </source>
</evidence>
<dbReference type="PROSITE" id="PS00741">
    <property type="entry name" value="DH_1"/>
    <property type="match status" value="1"/>
</dbReference>
<dbReference type="Proteomes" id="UP001175271">
    <property type="component" value="Unassembled WGS sequence"/>
</dbReference>
<dbReference type="GO" id="GO:0051496">
    <property type="term" value="P:positive regulation of stress fiber assembly"/>
    <property type="evidence" value="ECO:0007669"/>
    <property type="project" value="UniProtKB-ARBA"/>
</dbReference>